<evidence type="ECO:0000313" key="3">
    <source>
        <dbReference type="EMBL" id="MBP1955180.1"/>
    </source>
</evidence>
<dbReference type="EMBL" id="BMOO01000004">
    <property type="protein sequence ID" value="GGM68293.1"/>
    <property type="molecule type" value="Genomic_DNA"/>
</dbReference>
<protein>
    <submittedName>
        <fullName evidence="2">Uncharacterized protein</fullName>
    </submittedName>
</protein>
<dbReference type="Proteomes" id="UP000765891">
    <property type="component" value="Unassembled WGS sequence"/>
</dbReference>
<proteinExistence type="predicted"/>
<dbReference type="Pfam" id="PF23421">
    <property type="entry name" value="DUF7109"/>
    <property type="match status" value="1"/>
</dbReference>
<gene>
    <name evidence="2" type="ORF">GCM10009017_18150</name>
    <name evidence="3" type="ORF">J2752_002092</name>
</gene>
<comment type="caution">
    <text evidence="2">The sequence shown here is derived from an EMBL/GenBank/DDBJ whole genome shotgun (WGS) entry which is preliminary data.</text>
</comment>
<name>A0A830FZT5_9EURY</name>
<sequence>MPLDPDELAGVCDLFGGLTRDELAGAVADLAARRGGDHDPAAHEAAVADARAAYALLDVDSGGIDGVDADESLLVPGPRAFPTLPSGGEDLPHLLDAPRRDVPRDVVETALRARLAADVAALDDADEGDEAADGEDGDADAERDVEPPDPAVLIDVTYDAAALTGTDFADVRERIADAR</sequence>
<dbReference type="InterPro" id="IPR055533">
    <property type="entry name" value="DUF7109"/>
</dbReference>
<feature type="region of interest" description="Disordered" evidence="1">
    <location>
        <begin position="122"/>
        <end position="150"/>
    </location>
</feature>
<evidence type="ECO:0000313" key="4">
    <source>
        <dbReference type="Proteomes" id="UP000614609"/>
    </source>
</evidence>
<keyword evidence="4" id="KW-1185">Reference proteome</keyword>
<reference evidence="2" key="1">
    <citation type="journal article" date="2014" name="Int. J. Syst. Evol. Microbiol.">
        <title>Complete genome sequence of Corynebacterium casei LMG S-19264T (=DSM 44701T), isolated from a smear-ripened cheese.</title>
        <authorList>
            <consortium name="US DOE Joint Genome Institute (JGI-PGF)"/>
            <person name="Walter F."/>
            <person name="Albersmeier A."/>
            <person name="Kalinowski J."/>
            <person name="Ruckert C."/>
        </authorList>
    </citation>
    <scope>NUCLEOTIDE SEQUENCE</scope>
    <source>
        <strain evidence="2">JCM 16108</strain>
    </source>
</reference>
<dbReference type="Proteomes" id="UP000614609">
    <property type="component" value="Unassembled WGS sequence"/>
</dbReference>
<accession>A0A830FZT5</accession>
<dbReference type="OrthoDB" id="214610at2157"/>
<reference evidence="3" key="3">
    <citation type="submission" date="2021-03" db="EMBL/GenBank/DDBJ databases">
        <title>Genomic Encyclopedia of Type Strains, Phase IV (KMG-IV): sequencing the most valuable type-strain genomes for metagenomic binning, comparative biology and taxonomic classification.</title>
        <authorList>
            <person name="Goeker M."/>
        </authorList>
    </citation>
    <scope>NUCLEOTIDE SEQUENCE</scope>
    <source>
        <strain evidence="3">DSM 22443</strain>
    </source>
</reference>
<dbReference type="AlphaFoldDB" id="A0A830FZT5"/>
<organism evidence="2 4">
    <name type="scientific">Halarchaeum rubridurum</name>
    <dbReference type="NCBI Taxonomy" id="489911"/>
    <lineage>
        <taxon>Archaea</taxon>
        <taxon>Methanobacteriati</taxon>
        <taxon>Methanobacteriota</taxon>
        <taxon>Stenosarchaea group</taxon>
        <taxon>Halobacteria</taxon>
        <taxon>Halobacteriales</taxon>
        <taxon>Halobacteriaceae</taxon>
    </lineage>
</organism>
<dbReference type="RefSeq" id="WP_188872148.1">
    <property type="nucleotide sequence ID" value="NZ_BMOO01000004.1"/>
</dbReference>
<evidence type="ECO:0000256" key="1">
    <source>
        <dbReference type="SAM" id="MobiDB-lite"/>
    </source>
</evidence>
<reference evidence="2" key="2">
    <citation type="submission" date="2020-09" db="EMBL/GenBank/DDBJ databases">
        <authorList>
            <person name="Sun Q."/>
            <person name="Ohkuma M."/>
        </authorList>
    </citation>
    <scope>NUCLEOTIDE SEQUENCE</scope>
    <source>
        <strain evidence="2">JCM 16108</strain>
    </source>
</reference>
<feature type="compositionally biased region" description="Acidic residues" evidence="1">
    <location>
        <begin position="122"/>
        <end position="139"/>
    </location>
</feature>
<dbReference type="EMBL" id="JAGGKO010000003">
    <property type="protein sequence ID" value="MBP1955180.1"/>
    <property type="molecule type" value="Genomic_DNA"/>
</dbReference>
<evidence type="ECO:0000313" key="2">
    <source>
        <dbReference type="EMBL" id="GGM68293.1"/>
    </source>
</evidence>